<dbReference type="EMBL" id="AFBI03000038">
    <property type="protein sequence ID" value="EJW03421.1"/>
    <property type="molecule type" value="Genomic_DNA"/>
</dbReference>
<comment type="similarity">
    <text evidence="2">Belongs to the TAF11 family.</text>
</comment>
<dbReference type="STRING" id="1003232.J9D6K1"/>
<evidence type="ECO:0000256" key="7">
    <source>
        <dbReference type="SAM" id="MobiDB-lite"/>
    </source>
</evidence>
<feature type="domain" description="TAFII28-like protein" evidence="8">
    <location>
        <begin position="40"/>
        <end position="124"/>
    </location>
</feature>
<dbReference type="Gene3D" id="1.10.20.10">
    <property type="entry name" value="Histone, subunit A"/>
    <property type="match status" value="1"/>
</dbReference>
<dbReference type="InterPro" id="IPR006809">
    <property type="entry name" value="TAFII28_dom"/>
</dbReference>
<name>J9D6K1_EDHAE</name>
<gene>
    <name evidence="9" type="ORF">EDEG_02241</name>
</gene>
<feature type="compositionally biased region" description="Low complexity" evidence="7">
    <location>
        <begin position="13"/>
        <end position="25"/>
    </location>
</feature>
<accession>J9D6K1</accession>
<dbReference type="GO" id="GO:0046982">
    <property type="term" value="F:protein heterodimerization activity"/>
    <property type="evidence" value="ECO:0007669"/>
    <property type="project" value="InterPro"/>
</dbReference>
<dbReference type="OMA" id="LNQACNP"/>
<comment type="subcellular location">
    <subcellularLocation>
        <location evidence="1">Nucleus</location>
    </subcellularLocation>
</comment>
<dbReference type="GO" id="GO:0016251">
    <property type="term" value="F:RNA polymerase II general transcription initiation factor activity"/>
    <property type="evidence" value="ECO:0007669"/>
    <property type="project" value="TreeGrafter"/>
</dbReference>
<dbReference type="FunFam" id="1.10.20.10:FF:000061">
    <property type="entry name" value="TFIID subunit"/>
    <property type="match status" value="1"/>
</dbReference>
<evidence type="ECO:0000313" key="10">
    <source>
        <dbReference type="Proteomes" id="UP000003163"/>
    </source>
</evidence>
<dbReference type="GO" id="GO:0051123">
    <property type="term" value="P:RNA polymerase II preinitiation complex assembly"/>
    <property type="evidence" value="ECO:0007669"/>
    <property type="project" value="InterPro"/>
</dbReference>
<evidence type="ECO:0000256" key="6">
    <source>
        <dbReference type="ARBA" id="ARBA00072882"/>
    </source>
</evidence>
<evidence type="ECO:0000256" key="3">
    <source>
        <dbReference type="ARBA" id="ARBA00023015"/>
    </source>
</evidence>
<sequence length="141" mass="16293">MDSPFIMSDEETVQSQESSSEIEFSQTRDQKDEKERIQKIIDNMTEEELRRYETFRRAGFNKGGIRKICNSILNQSCNPNFILSVAGIAKVFAGEVIEAALEAQEEWGDSGPLLPSHIHEAYRRLYKTMPNMKTKDKNPFW</sequence>
<dbReference type="OrthoDB" id="28335at2759"/>
<dbReference type="SUPFAM" id="SSF47113">
    <property type="entry name" value="Histone-fold"/>
    <property type="match status" value="1"/>
</dbReference>
<evidence type="ECO:0000259" key="8">
    <source>
        <dbReference type="Pfam" id="PF04719"/>
    </source>
</evidence>
<dbReference type="HOGENOM" id="CLU_088696_2_1_1"/>
<reference evidence="10" key="2">
    <citation type="submission" date="2015-07" db="EMBL/GenBank/DDBJ databases">
        <title>Contrasting host-pathogen interactions and genome evolution in two generalist and specialist microsporidian pathogens of mosquitoes.</title>
        <authorList>
            <consortium name="The Broad Institute Genomics Platform"/>
            <consortium name="The Broad Institute Genome Sequencing Center for Infectious Disease"/>
            <person name="Cuomo C.A."/>
            <person name="Sanscrainte N.D."/>
            <person name="Goldberg J.M."/>
            <person name="Heiman D."/>
            <person name="Young S."/>
            <person name="Zeng Q."/>
            <person name="Becnel J.J."/>
            <person name="Birren B.W."/>
        </authorList>
    </citation>
    <scope>NUCLEOTIDE SEQUENCE [LARGE SCALE GENOMIC DNA]</scope>
    <source>
        <strain evidence="10">USNM 41457</strain>
    </source>
</reference>
<dbReference type="Proteomes" id="UP000003163">
    <property type="component" value="Unassembled WGS sequence"/>
</dbReference>
<evidence type="ECO:0000256" key="5">
    <source>
        <dbReference type="ARBA" id="ARBA00023242"/>
    </source>
</evidence>
<dbReference type="PANTHER" id="PTHR13218">
    <property type="entry name" value="TRANSCRIPTION INITIATION FACTOR TFIID SUBUNIT 11-RELATED"/>
    <property type="match status" value="1"/>
</dbReference>
<dbReference type="InParanoid" id="J9D6K1"/>
<organism evidence="9 10">
    <name type="scientific">Edhazardia aedis (strain USNM 41457)</name>
    <name type="common">Microsporidian parasite</name>
    <dbReference type="NCBI Taxonomy" id="1003232"/>
    <lineage>
        <taxon>Eukaryota</taxon>
        <taxon>Fungi</taxon>
        <taxon>Fungi incertae sedis</taxon>
        <taxon>Microsporidia</taxon>
        <taxon>Edhazardia</taxon>
    </lineage>
</organism>
<evidence type="ECO:0000256" key="1">
    <source>
        <dbReference type="ARBA" id="ARBA00004123"/>
    </source>
</evidence>
<dbReference type="InterPro" id="IPR009072">
    <property type="entry name" value="Histone-fold"/>
</dbReference>
<dbReference type="InterPro" id="IPR045127">
    <property type="entry name" value="TAF11-like"/>
</dbReference>
<dbReference type="CDD" id="cd08048">
    <property type="entry name" value="HFD_TAF11"/>
    <property type="match status" value="1"/>
</dbReference>
<dbReference type="GO" id="GO:0005669">
    <property type="term" value="C:transcription factor TFIID complex"/>
    <property type="evidence" value="ECO:0007669"/>
    <property type="project" value="InterPro"/>
</dbReference>
<comment type="caution">
    <text evidence="9">The sequence shown here is derived from an EMBL/GenBank/DDBJ whole genome shotgun (WGS) entry which is preliminary data.</text>
</comment>
<feature type="region of interest" description="Disordered" evidence="7">
    <location>
        <begin position="1"/>
        <end position="35"/>
    </location>
</feature>
<reference evidence="9 10" key="1">
    <citation type="submission" date="2011-08" db="EMBL/GenBank/DDBJ databases">
        <authorList>
            <person name="Liu Z.J."/>
            <person name="Shi F.L."/>
            <person name="Lu J.Q."/>
            <person name="Li M."/>
            <person name="Wang Z.L."/>
        </authorList>
    </citation>
    <scope>NUCLEOTIDE SEQUENCE [LARGE SCALE GENOMIC DNA]</scope>
    <source>
        <strain evidence="9 10">USNM 41457</strain>
    </source>
</reference>
<evidence type="ECO:0000313" key="9">
    <source>
        <dbReference type="EMBL" id="EJW03421.1"/>
    </source>
</evidence>
<feature type="compositionally biased region" description="Basic and acidic residues" evidence="7">
    <location>
        <begin position="26"/>
        <end position="35"/>
    </location>
</feature>
<keyword evidence="3" id="KW-0805">Transcription regulation</keyword>
<evidence type="ECO:0000256" key="4">
    <source>
        <dbReference type="ARBA" id="ARBA00023163"/>
    </source>
</evidence>
<keyword evidence="10" id="KW-1185">Reference proteome</keyword>
<protein>
    <recommendedName>
        <fullName evidence="6">Transcription initiation factor TFIID subunit 11</fullName>
    </recommendedName>
</protein>
<dbReference type="VEuPathDB" id="MicrosporidiaDB:EDEG_02241"/>
<dbReference type="PANTHER" id="PTHR13218:SF8">
    <property type="entry name" value="TRANSCRIPTION INITIATION FACTOR TFIID SUBUNIT 11"/>
    <property type="match status" value="1"/>
</dbReference>
<dbReference type="Pfam" id="PF04719">
    <property type="entry name" value="TAFII28"/>
    <property type="match status" value="1"/>
</dbReference>
<proteinExistence type="inferred from homology"/>
<dbReference type="AlphaFoldDB" id="J9D6K1"/>
<evidence type="ECO:0000256" key="2">
    <source>
        <dbReference type="ARBA" id="ARBA00009788"/>
    </source>
</evidence>
<keyword evidence="5" id="KW-0539">Nucleus</keyword>
<keyword evidence="4" id="KW-0804">Transcription</keyword>